<evidence type="ECO:0000256" key="1">
    <source>
        <dbReference type="SAM" id="Phobius"/>
    </source>
</evidence>
<accession>A0A383B9V8</accession>
<reference evidence="2" key="1">
    <citation type="submission" date="2018-05" db="EMBL/GenBank/DDBJ databases">
        <authorList>
            <person name="Lanie J.A."/>
            <person name="Ng W.-L."/>
            <person name="Kazmierczak K.M."/>
            <person name="Andrzejewski T.M."/>
            <person name="Davidsen T.M."/>
            <person name="Wayne K.J."/>
            <person name="Tettelin H."/>
            <person name="Glass J.I."/>
            <person name="Rusch D."/>
            <person name="Podicherti R."/>
            <person name="Tsui H.-C.T."/>
            <person name="Winkler M.E."/>
        </authorList>
    </citation>
    <scope>NUCLEOTIDE SEQUENCE</scope>
</reference>
<name>A0A383B9V8_9ZZZZ</name>
<dbReference type="InterPro" id="IPR030888">
    <property type="entry name" value="Put_ccm"/>
</dbReference>
<dbReference type="AlphaFoldDB" id="A0A383B9V8"/>
<proteinExistence type="predicted"/>
<evidence type="ECO:0000313" key="2">
    <source>
        <dbReference type="EMBL" id="SVE16782.1"/>
    </source>
</evidence>
<dbReference type="NCBIfam" id="TIGR04391">
    <property type="entry name" value="CcmD_alt_fam"/>
    <property type="match status" value="1"/>
</dbReference>
<protein>
    <recommendedName>
        <fullName evidence="3">CcmD family protein</fullName>
    </recommendedName>
</protein>
<keyword evidence="1" id="KW-0472">Membrane</keyword>
<sequence>MPKTFLLIVLGVFVLFLGLFVLGDIPMIITSDEVSIALGESIDEAVGIPIVNEVELEMLVKQSVAKLEQRQAKRLKYLVSAYFVIWLMFFVYTFWLVRVQVELLKRLELVEKSRQA</sequence>
<feature type="transmembrane region" description="Helical" evidence="1">
    <location>
        <begin position="77"/>
        <end position="97"/>
    </location>
</feature>
<dbReference type="EMBL" id="UINC01198701">
    <property type="protein sequence ID" value="SVE16782.1"/>
    <property type="molecule type" value="Genomic_DNA"/>
</dbReference>
<organism evidence="2">
    <name type="scientific">marine metagenome</name>
    <dbReference type="NCBI Taxonomy" id="408172"/>
    <lineage>
        <taxon>unclassified sequences</taxon>
        <taxon>metagenomes</taxon>
        <taxon>ecological metagenomes</taxon>
    </lineage>
</organism>
<keyword evidence="1" id="KW-1133">Transmembrane helix</keyword>
<evidence type="ECO:0008006" key="3">
    <source>
        <dbReference type="Google" id="ProtNLM"/>
    </source>
</evidence>
<gene>
    <name evidence="2" type="ORF">METZ01_LOCUS469636</name>
</gene>
<keyword evidence="1" id="KW-0812">Transmembrane</keyword>